<accession>A0A9P6WSF9</accession>
<protein>
    <submittedName>
        <fullName evidence="2">Uncharacterized protein</fullName>
    </submittedName>
</protein>
<proteinExistence type="predicted"/>
<dbReference type="AlphaFoldDB" id="A0A9P6WSF9"/>
<name>A0A9P6WSF9_RHIOR</name>
<gene>
    <name evidence="2" type="ORF">G6F64_014961</name>
</gene>
<comment type="caution">
    <text evidence="2">The sequence shown here is derived from an EMBL/GenBank/DDBJ whole genome shotgun (WGS) entry which is preliminary data.</text>
</comment>
<organism evidence="2 3">
    <name type="scientific">Rhizopus oryzae</name>
    <name type="common">Mucormycosis agent</name>
    <name type="synonym">Rhizopus arrhizus var. delemar</name>
    <dbReference type="NCBI Taxonomy" id="64495"/>
    <lineage>
        <taxon>Eukaryota</taxon>
        <taxon>Fungi</taxon>
        <taxon>Fungi incertae sedis</taxon>
        <taxon>Mucoromycota</taxon>
        <taxon>Mucoromycotina</taxon>
        <taxon>Mucoromycetes</taxon>
        <taxon>Mucorales</taxon>
        <taxon>Mucorineae</taxon>
        <taxon>Rhizopodaceae</taxon>
        <taxon>Rhizopus</taxon>
    </lineage>
</organism>
<feature type="region of interest" description="Disordered" evidence="1">
    <location>
        <begin position="1"/>
        <end position="22"/>
    </location>
</feature>
<sequence length="80" mass="8675">MLRRPTYAVRPGMPSTPSEYEGCCGLAPRRSRPVPSDTAKSCQPDWANTHSPGLKSGWLDACTRVTVPPTMGWPTWTGSA</sequence>
<keyword evidence="3" id="KW-1185">Reference proteome</keyword>
<reference evidence="2" key="1">
    <citation type="journal article" date="2020" name="Microb. Genom.">
        <title>Genetic diversity of clinical and environmental Mucorales isolates obtained from an investigation of mucormycosis cases among solid organ transplant recipients.</title>
        <authorList>
            <person name="Nguyen M.H."/>
            <person name="Kaul D."/>
            <person name="Muto C."/>
            <person name="Cheng S.J."/>
            <person name="Richter R.A."/>
            <person name="Bruno V.M."/>
            <person name="Liu G."/>
            <person name="Beyhan S."/>
            <person name="Sundermann A.J."/>
            <person name="Mounaud S."/>
            <person name="Pasculle A.W."/>
            <person name="Nierman W.C."/>
            <person name="Driscoll E."/>
            <person name="Cumbie R."/>
            <person name="Clancy C.J."/>
            <person name="Dupont C.L."/>
        </authorList>
    </citation>
    <scope>NUCLEOTIDE SEQUENCE</scope>
    <source>
        <strain evidence="2">GL11</strain>
    </source>
</reference>
<dbReference type="EMBL" id="JAANQT010010433">
    <property type="protein sequence ID" value="KAG1275143.1"/>
    <property type="molecule type" value="Genomic_DNA"/>
</dbReference>
<dbReference type="Proteomes" id="UP000716291">
    <property type="component" value="Unassembled WGS sequence"/>
</dbReference>
<evidence type="ECO:0000313" key="2">
    <source>
        <dbReference type="EMBL" id="KAG1275143.1"/>
    </source>
</evidence>
<evidence type="ECO:0000256" key="1">
    <source>
        <dbReference type="SAM" id="MobiDB-lite"/>
    </source>
</evidence>
<evidence type="ECO:0000313" key="3">
    <source>
        <dbReference type="Proteomes" id="UP000716291"/>
    </source>
</evidence>